<evidence type="ECO:0000313" key="3">
    <source>
        <dbReference type="Proteomes" id="UP001141806"/>
    </source>
</evidence>
<dbReference type="Gene3D" id="3.40.50.150">
    <property type="entry name" value="Vaccinia Virus protein VP39"/>
    <property type="match status" value="1"/>
</dbReference>
<sequence>MRTFPSCIGMKPNGFIAGMVIINGLLFETHYQDTCGDLQSFECMSKRGDGPNLLARLNMCHNDLVREYFNNSGWNKRHSKTVENVMRLLTNDCPLDGVTICNASCGIGCLAIPFTKQGAIVSSSDISVAMVAKAKKQAREELRQRQSNRNAIMPKFKVRDLESLLGKSSFVNPFECATSNSNKDKRDNAWGPTPSDKSTGVGSYEDHISTWDKVAETCYLLWWVPQVIVQWIKANFPNLFLTIRKFENARISYFSSDLMVIYETELSVHQLTFLTSFDGLNPTEVKLCFEIVDNNVDDADDYDPVSKLLVPVEILDPPPIYVSELLFHVSQLNQYFSRLQLS</sequence>
<dbReference type="InterPro" id="IPR029063">
    <property type="entry name" value="SAM-dependent_MTases_sf"/>
</dbReference>
<dbReference type="Proteomes" id="UP001141806">
    <property type="component" value="Unassembled WGS sequence"/>
</dbReference>
<proteinExistence type="predicted"/>
<reference evidence="2" key="1">
    <citation type="journal article" date="2023" name="Plant J.">
        <title>The genome of the king protea, Protea cynaroides.</title>
        <authorList>
            <person name="Chang J."/>
            <person name="Duong T.A."/>
            <person name="Schoeman C."/>
            <person name="Ma X."/>
            <person name="Roodt D."/>
            <person name="Barker N."/>
            <person name="Li Z."/>
            <person name="Van de Peer Y."/>
            <person name="Mizrachi E."/>
        </authorList>
    </citation>
    <scope>NUCLEOTIDE SEQUENCE</scope>
    <source>
        <tissue evidence="2">Young leaves</tissue>
    </source>
</reference>
<evidence type="ECO:0000256" key="1">
    <source>
        <dbReference type="SAM" id="MobiDB-lite"/>
    </source>
</evidence>
<accession>A0A9Q0HAK2</accession>
<dbReference type="OrthoDB" id="66144at2759"/>
<gene>
    <name evidence="2" type="ORF">NE237_022203</name>
</gene>
<dbReference type="AlphaFoldDB" id="A0A9Q0HAK2"/>
<protein>
    <submittedName>
        <fullName evidence="2">Uncharacterized protein</fullName>
    </submittedName>
</protein>
<comment type="caution">
    <text evidence="2">The sequence shown here is derived from an EMBL/GenBank/DDBJ whole genome shotgun (WGS) entry which is preliminary data.</text>
</comment>
<organism evidence="2 3">
    <name type="scientific">Protea cynaroides</name>
    <dbReference type="NCBI Taxonomy" id="273540"/>
    <lineage>
        <taxon>Eukaryota</taxon>
        <taxon>Viridiplantae</taxon>
        <taxon>Streptophyta</taxon>
        <taxon>Embryophyta</taxon>
        <taxon>Tracheophyta</taxon>
        <taxon>Spermatophyta</taxon>
        <taxon>Magnoliopsida</taxon>
        <taxon>Proteales</taxon>
        <taxon>Proteaceae</taxon>
        <taxon>Protea</taxon>
    </lineage>
</organism>
<keyword evidence="3" id="KW-1185">Reference proteome</keyword>
<evidence type="ECO:0000313" key="2">
    <source>
        <dbReference type="EMBL" id="KAJ4962264.1"/>
    </source>
</evidence>
<name>A0A9Q0HAK2_9MAGN</name>
<dbReference type="EMBL" id="JAMYWD010000008">
    <property type="protein sequence ID" value="KAJ4962264.1"/>
    <property type="molecule type" value="Genomic_DNA"/>
</dbReference>
<dbReference type="SUPFAM" id="SSF53335">
    <property type="entry name" value="S-adenosyl-L-methionine-dependent methyltransferases"/>
    <property type="match status" value="1"/>
</dbReference>
<feature type="region of interest" description="Disordered" evidence="1">
    <location>
        <begin position="180"/>
        <end position="202"/>
    </location>
</feature>